<feature type="domain" description="Agenet-like" evidence="7">
    <location>
        <begin position="4"/>
        <end position="50"/>
    </location>
</feature>
<accession>A0A2A4JHD8</accession>
<keyword evidence="4" id="KW-0677">Repeat</keyword>
<evidence type="ECO:0000313" key="8">
    <source>
        <dbReference type="EMBL" id="PCG71485.1"/>
    </source>
</evidence>
<dbReference type="AlphaFoldDB" id="A0A2A4JHD8"/>
<evidence type="ECO:0000259" key="7">
    <source>
        <dbReference type="PROSITE" id="PS51641"/>
    </source>
</evidence>
<evidence type="ECO:0000256" key="5">
    <source>
        <dbReference type="ARBA" id="ARBA00022884"/>
    </source>
</evidence>
<dbReference type="FunFam" id="2.30.30.140:FF:000103">
    <property type="entry name" value="Fmr1, isoform J"/>
    <property type="match status" value="1"/>
</dbReference>
<dbReference type="Pfam" id="PF00013">
    <property type="entry name" value="KH_1"/>
    <property type="match status" value="2"/>
</dbReference>
<evidence type="ECO:0000256" key="1">
    <source>
        <dbReference type="ARBA" id="ARBA00004331"/>
    </source>
</evidence>
<keyword evidence="5 6" id="KW-0694">RNA-binding</keyword>
<dbReference type="CDD" id="cd20402">
    <property type="entry name" value="Tudor_Agenet_FMRP-like_rpt1"/>
    <property type="match status" value="1"/>
</dbReference>
<sequence>MEDLSVEVYGDNGAYYKAIVTDVLDSEVLLAFENDWQPESKFPFSRVFLPPKDTGKHTEFVENQEVEVYARSNEKEACGWWTANIKMMRGDFLVIEYLEWDNCYTEIVPKDRLRVKTPKTPIDKNTFHKFEIPVPDDLKDYAKVENAHKEFQKAIGAALVWYVAERGVLAVVSRCETSHKRAQMLQEMHFRNLTQKLLLLKKTEEAARQLESTKIHNQGGYTDEFSVREDLMGLAIGTHGANIQQARKVAGVTNIELEEVSCTFKICGESVDAVRAARSLLEYAEESIKVPRALVGKVIGKNGKVIQEIVDKSGVVRLLRR</sequence>
<dbReference type="InterPro" id="IPR004087">
    <property type="entry name" value="KH_dom"/>
</dbReference>
<dbReference type="GO" id="GO:0003730">
    <property type="term" value="F:mRNA 3'-UTR binding"/>
    <property type="evidence" value="ECO:0007669"/>
    <property type="project" value="TreeGrafter"/>
</dbReference>
<dbReference type="GO" id="GO:0005634">
    <property type="term" value="C:nucleus"/>
    <property type="evidence" value="ECO:0007669"/>
    <property type="project" value="TreeGrafter"/>
</dbReference>
<name>A0A2A4JHD8_HELVI</name>
<dbReference type="GO" id="GO:0010494">
    <property type="term" value="C:cytoplasmic stress granule"/>
    <property type="evidence" value="ECO:0007669"/>
    <property type="project" value="TreeGrafter"/>
</dbReference>
<dbReference type="GO" id="GO:0048513">
    <property type="term" value="P:animal organ development"/>
    <property type="evidence" value="ECO:0007669"/>
    <property type="project" value="TreeGrafter"/>
</dbReference>
<reference evidence="8" key="1">
    <citation type="submission" date="2017-09" db="EMBL/GenBank/DDBJ databases">
        <title>Contemporary evolution of a Lepidopteran species, Heliothis virescens, in response to modern agricultural practices.</title>
        <authorList>
            <person name="Fritz M.L."/>
            <person name="Deyonke A.M."/>
            <person name="Papanicolaou A."/>
            <person name="Micinski S."/>
            <person name="Westbrook J."/>
            <person name="Gould F."/>
        </authorList>
    </citation>
    <scope>NUCLEOTIDE SEQUENCE [LARGE SCALE GENOMIC DNA]</scope>
    <source>
        <strain evidence="8">HvINT-</strain>
        <tissue evidence="8">Whole body</tissue>
    </source>
</reference>
<evidence type="ECO:0000256" key="4">
    <source>
        <dbReference type="ARBA" id="ARBA00022737"/>
    </source>
</evidence>
<dbReference type="GO" id="GO:0045182">
    <property type="term" value="F:translation regulator activity"/>
    <property type="evidence" value="ECO:0007669"/>
    <property type="project" value="TreeGrafter"/>
</dbReference>
<evidence type="ECO:0000256" key="2">
    <source>
        <dbReference type="ARBA" id="ARBA00006633"/>
    </source>
</evidence>
<dbReference type="SMART" id="SM00322">
    <property type="entry name" value="KH"/>
    <property type="match status" value="1"/>
</dbReference>
<dbReference type="GO" id="GO:0098793">
    <property type="term" value="C:presynapse"/>
    <property type="evidence" value="ECO:0007669"/>
    <property type="project" value="GOC"/>
</dbReference>
<dbReference type="PROSITE" id="PS50084">
    <property type="entry name" value="KH_TYPE_1"/>
    <property type="match status" value="2"/>
</dbReference>
<dbReference type="PANTHER" id="PTHR10603">
    <property type="entry name" value="FRAGILE X MENTAL RETARDATION SYNDROME-RELATED PROTEIN"/>
    <property type="match status" value="1"/>
</dbReference>
<comment type="subcellular location">
    <subcellularLocation>
        <location evidence="1">Cytoplasm</location>
        <location evidence="1">Cytoplasmic ribonucleoprotein granule</location>
    </subcellularLocation>
</comment>
<dbReference type="GO" id="GO:0045727">
    <property type="term" value="P:positive regulation of translation"/>
    <property type="evidence" value="ECO:0007669"/>
    <property type="project" value="TreeGrafter"/>
</dbReference>
<dbReference type="EMBL" id="NWSH01001373">
    <property type="protein sequence ID" value="PCG71485.1"/>
    <property type="molecule type" value="Genomic_DNA"/>
</dbReference>
<dbReference type="InterPro" id="IPR040148">
    <property type="entry name" value="FMR1"/>
</dbReference>
<dbReference type="STRING" id="7102.A0A2A4JHD8"/>
<dbReference type="SUPFAM" id="SSF54791">
    <property type="entry name" value="Eukaryotic type KH-domain (KH-domain type I)"/>
    <property type="match status" value="2"/>
</dbReference>
<dbReference type="GO" id="GO:0051028">
    <property type="term" value="P:mRNA transport"/>
    <property type="evidence" value="ECO:0007669"/>
    <property type="project" value="TreeGrafter"/>
</dbReference>
<feature type="domain" description="Agenet-like" evidence="7">
    <location>
        <begin position="64"/>
        <end position="116"/>
    </location>
</feature>
<dbReference type="InterPro" id="IPR041560">
    <property type="entry name" value="Tudor_FRM1"/>
</dbReference>
<protein>
    <recommendedName>
        <fullName evidence="7">Agenet-like domain-containing protein</fullName>
    </recommendedName>
</protein>
<dbReference type="Gene3D" id="2.30.30.140">
    <property type="match status" value="2"/>
</dbReference>
<dbReference type="PANTHER" id="PTHR10603:SF7">
    <property type="entry name" value="FRAGILE X MESSENGER RIBONUCLEOPROTEIN 1 HOMOLOG"/>
    <property type="match status" value="1"/>
</dbReference>
<dbReference type="InterPro" id="IPR008395">
    <property type="entry name" value="Agenet-like_dom"/>
</dbReference>
<evidence type="ECO:0000256" key="3">
    <source>
        <dbReference type="ARBA" id="ARBA00022490"/>
    </source>
</evidence>
<dbReference type="PROSITE" id="PS51641">
    <property type="entry name" value="AGENET_LIKE"/>
    <property type="match status" value="2"/>
</dbReference>
<dbReference type="InterPro" id="IPR004088">
    <property type="entry name" value="KH_dom_type_1"/>
</dbReference>
<dbReference type="InterPro" id="IPR036612">
    <property type="entry name" value="KH_dom_type_1_sf"/>
</dbReference>
<dbReference type="GO" id="GO:0048170">
    <property type="term" value="P:positive regulation of long-term neuronal synaptic plasticity"/>
    <property type="evidence" value="ECO:0007669"/>
    <property type="project" value="TreeGrafter"/>
</dbReference>
<dbReference type="CDD" id="cd22425">
    <property type="entry name" value="KH_I_FMR1_FXR_rpt1"/>
    <property type="match status" value="1"/>
</dbReference>
<dbReference type="GO" id="GO:0043488">
    <property type="term" value="P:regulation of mRNA stability"/>
    <property type="evidence" value="ECO:0007669"/>
    <property type="project" value="TreeGrafter"/>
</dbReference>
<gene>
    <name evidence="8" type="ORF">B5V51_1796</name>
</gene>
<proteinExistence type="inferred from homology"/>
<organism evidence="8">
    <name type="scientific">Heliothis virescens</name>
    <name type="common">Tobacco budworm moth</name>
    <dbReference type="NCBI Taxonomy" id="7102"/>
    <lineage>
        <taxon>Eukaryota</taxon>
        <taxon>Metazoa</taxon>
        <taxon>Ecdysozoa</taxon>
        <taxon>Arthropoda</taxon>
        <taxon>Hexapoda</taxon>
        <taxon>Insecta</taxon>
        <taxon>Pterygota</taxon>
        <taxon>Neoptera</taxon>
        <taxon>Endopterygota</taxon>
        <taxon>Lepidoptera</taxon>
        <taxon>Glossata</taxon>
        <taxon>Ditrysia</taxon>
        <taxon>Noctuoidea</taxon>
        <taxon>Noctuidae</taxon>
        <taxon>Heliothinae</taxon>
        <taxon>Heliothis</taxon>
    </lineage>
</organism>
<dbReference type="Gene3D" id="3.30.1370.10">
    <property type="entry name" value="K Homology domain, type 1"/>
    <property type="match status" value="2"/>
</dbReference>
<comment type="caution">
    <text evidence="8">The sequence shown here is derived from an EMBL/GenBank/DDBJ whole genome shotgun (WGS) entry which is preliminary data.</text>
</comment>
<dbReference type="Pfam" id="PF18336">
    <property type="entry name" value="Tudor_FRX1"/>
    <property type="match status" value="1"/>
</dbReference>
<evidence type="ECO:0000256" key="6">
    <source>
        <dbReference type="PROSITE-ProRule" id="PRU00117"/>
    </source>
</evidence>
<comment type="similarity">
    <text evidence="2">Belongs to the FMR1 family.</text>
</comment>
<keyword evidence="3" id="KW-0963">Cytoplasm</keyword>
<dbReference type="GO" id="GO:0099577">
    <property type="term" value="P:regulation of translation at presynapse, modulating synaptic transmission"/>
    <property type="evidence" value="ECO:0007669"/>
    <property type="project" value="TreeGrafter"/>
</dbReference>
<dbReference type="InterPro" id="IPR040472">
    <property type="entry name" value="FMRP_KH0"/>
</dbReference>
<dbReference type="FunFam" id="3.30.1370.10:FF:000004">
    <property type="entry name" value="Fragile X mental retardation 1, isoform CRA_e"/>
    <property type="match status" value="1"/>
</dbReference>
<dbReference type="Pfam" id="PF17904">
    <property type="entry name" value="KH_9"/>
    <property type="match status" value="1"/>
</dbReference>
<dbReference type="Pfam" id="PF05641">
    <property type="entry name" value="Agenet"/>
    <property type="match status" value="1"/>
</dbReference>
<dbReference type="GO" id="GO:0043005">
    <property type="term" value="C:neuron projection"/>
    <property type="evidence" value="ECO:0007669"/>
    <property type="project" value="TreeGrafter"/>
</dbReference>